<accession>A0ACB9QZZ6</accession>
<sequence length="305" mass="34019">MENLGSDPFCEKISGFSSEEQRCSSMSSLVSSHKLASFDLNEEAASHEMDYYYVIDDDGDQSGDGGLARGGRAPVGDALGSGTMGMRKTARHYARSNFPRLRWTPELHMSFVRAVERLGGQERATPKSVLQLMNAKGVRIAQVKSHLQMYRCKKLDRGSRVREYLLREMHRLANAHQSRTSFDAATASRKETSNQNFAGFANLRSSSSDSSELTSRLEAPLNYQATARQKFIISKDLGMPSNPKEAMQKSWKLESKFNPTLKLELNHRDKNSSAEKELLIDLLLGLSRRSLVDDGGEISTEICLS</sequence>
<name>A0ACB9QZZ6_9MYRT</name>
<organism evidence="1 2">
    <name type="scientific">Melastoma candidum</name>
    <dbReference type="NCBI Taxonomy" id="119954"/>
    <lineage>
        <taxon>Eukaryota</taxon>
        <taxon>Viridiplantae</taxon>
        <taxon>Streptophyta</taxon>
        <taxon>Embryophyta</taxon>
        <taxon>Tracheophyta</taxon>
        <taxon>Spermatophyta</taxon>
        <taxon>Magnoliopsida</taxon>
        <taxon>eudicotyledons</taxon>
        <taxon>Gunneridae</taxon>
        <taxon>Pentapetalae</taxon>
        <taxon>rosids</taxon>
        <taxon>malvids</taxon>
        <taxon>Myrtales</taxon>
        <taxon>Melastomataceae</taxon>
        <taxon>Melastomatoideae</taxon>
        <taxon>Melastomateae</taxon>
        <taxon>Melastoma</taxon>
    </lineage>
</organism>
<protein>
    <submittedName>
        <fullName evidence="1">Uncharacterized protein</fullName>
    </submittedName>
</protein>
<dbReference type="Proteomes" id="UP001057402">
    <property type="component" value="Chromosome 4"/>
</dbReference>
<comment type="caution">
    <text evidence="1">The sequence shown here is derived from an EMBL/GenBank/DDBJ whole genome shotgun (WGS) entry which is preliminary data.</text>
</comment>
<keyword evidence="2" id="KW-1185">Reference proteome</keyword>
<evidence type="ECO:0000313" key="2">
    <source>
        <dbReference type="Proteomes" id="UP001057402"/>
    </source>
</evidence>
<gene>
    <name evidence="1" type="ORF">MLD38_010086</name>
</gene>
<proteinExistence type="predicted"/>
<reference evidence="2" key="1">
    <citation type="journal article" date="2023" name="Front. Plant Sci.">
        <title>Chromosomal-level genome assembly of Melastoma candidum provides insights into trichome evolution.</title>
        <authorList>
            <person name="Zhong Y."/>
            <person name="Wu W."/>
            <person name="Sun C."/>
            <person name="Zou P."/>
            <person name="Liu Y."/>
            <person name="Dai S."/>
            <person name="Zhou R."/>
        </authorList>
    </citation>
    <scope>NUCLEOTIDE SEQUENCE [LARGE SCALE GENOMIC DNA]</scope>
</reference>
<dbReference type="EMBL" id="CM042883">
    <property type="protein sequence ID" value="KAI4371777.1"/>
    <property type="molecule type" value="Genomic_DNA"/>
</dbReference>
<evidence type="ECO:0000313" key="1">
    <source>
        <dbReference type="EMBL" id="KAI4371777.1"/>
    </source>
</evidence>